<dbReference type="PANTHER" id="PTHR34822:SF1">
    <property type="entry name" value="GRPB FAMILY PROTEIN"/>
    <property type="match status" value="1"/>
</dbReference>
<evidence type="ECO:0000313" key="2">
    <source>
        <dbReference type="Proteomes" id="UP001232063"/>
    </source>
</evidence>
<gene>
    <name evidence="1" type="ORF">QNI22_23580</name>
</gene>
<comment type="caution">
    <text evidence="1">The sequence shown here is derived from an EMBL/GenBank/DDBJ whole genome shotgun (WGS) entry which is preliminary data.</text>
</comment>
<proteinExistence type="predicted"/>
<protein>
    <submittedName>
        <fullName evidence="1">GrpB family protein</fullName>
    </submittedName>
</protein>
<dbReference type="RefSeq" id="WP_314514281.1">
    <property type="nucleotide sequence ID" value="NZ_JASJOU010000009.1"/>
</dbReference>
<sequence length="194" mass="22295">MERKSGITLEEYNPAWHITFEQLKSVYQECLQDLVVSIEHVGSTSVVGLAAKPIIDIDLVVESKETMNKVIEKLIHLGYRHQGDLGITGRESFKRLSDTIPLVADRRTWPSHHLYACLQGNTGLRNHLQFRDYLRQHPEKISEYAKLKRELATLYPFDMDQYVAGKTGFITEILKQTGITQTEIDQIVEQNKVK</sequence>
<dbReference type="Proteomes" id="UP001232063">
    <property type="component" value="Unassembled WGS sequence"/>
</dbReference>
<name>A0AAE3R4C7_9BACT</name>
<dbReference type="Gene3D" id="3.30.460.10">
    <property type="entry name" value="Beta Polymerase, domain 2"/>
    <property type="match status" value="1"/>
</dbReference>
<dbReference type="EMBL" id="JASJOU010000009">
    <property type="protein sequence ID" value="MDJ1503666.1"/>
    <property type="molecule type" value="Genomic_DNA"/>
</dbReference>
<evidence type="ECO:0000313" key="1">
    <source>
        <dbReference type="EMBL" id="MDJ1503666.1"/>
    </source>
</evidence>
<dbReference type="PANTHER" id="PTHR34822">
    <property type="entry name" value="GRPB DOMAIN PROTEIN (AFU_ORTHOLOGUE AFUA_1G01530)"/>
    <property type="match status" value="1"/>
</dbReference>
<organism evidence="1 2">
    <name type="scientific">Xanthocytophaga agilis</name>
    <dbReference type="NCBI Taxonomy" id="3048010"/>
    <lineage>
        <taxon>Bacteria</taxon>
        <taxon>Pseudomonadati</taxon>
        <taxon>Bacteroidota</taxon>
        <taxon>Cytophagia</taxon>
        <taxon>Cytophagales</taxon>
        <taxon>Rhodocytophagaceae</taxon>
        <taxon>Xanthocytophaga</taxon>
    </lineage>
</organism>
<dbReference type="AlphaFoldDB" id="A0AAE3R4C7"/>
<dbReference type="SUPFAM" id="SSF81301">
    <property type="entry name" value="Nucleotidyltransferase"/>
    <property type="match status" value="1"/>
</dbReference>
<accession>A0AAE3R4C7</accession>
<reference evidence="1" key="1">
    <citation type="submission" date="2023-05" db="EMBL/GenBank/DDBJ databases">
        <authorList>
            <person name="Zhang X."/>
        </authorList>
    </citation>
    <scope>NUCLEOTIDE SEQUENCE</scope>
    <source>
        <strain evidence="1">BD1B2-1</strain>
    </source>
</reference>
<keyword evidence="2" id="KW-1185">Reference proteome</keyword>
<dbReference type="Pfam" id="PF04229">
    <property type="entry name" value="GrpB"/>
    <property type="match status" value="1"/>
</dbReference>
<dbReference type="InterPro" id="IPR007344">
    <property type="entry name" value="GrpB/CoaE"/>
</dbReference>
<dbReference type="InterPro" id="IPR043519">
    <property type="entry name" value="NT_sf"/>
</dbReference>